<reference evidence="3 4" key="1">
    <citation type="submission" date="2016-10" db="EMBL/GenBank/DDBJ databases">
        <authorList>
            <person name="de Groot N.N."/>
        </authorList>
    </citation>
    <scope>NUCLEOTIDE SEQUENCE [LARGE SCALE GENOMIC DNA]</scope>
    <source>
        <strain evidence="3 4">CPCC 202699</strain>
    </source>
</reference>
<dbReference type="PANTHER" id="PTHR31836:SF21">
    <property type="entry name" value="EXPANSIN-LIKE PROTEIN 7"/>
    <property type="match status" value="1"/>
</dbReference>
<feature type="signal peptide" evidence="2">
    <location>
        <begin position="1"/>
        <end position="23"/>
    </location>
</feature>
<dbReference type="Proteomes" id="UP000199515">
    <property type="component" value="Unassembled WGS sequence"/>
</dbReference>
<dbReference type="InterPro" id="IPR036908">
    <property type="entry name" value="RlpA-like_sf"/>
</dbReference>
<evidence type="ECO:0000256" key="1">
    <source>
        <dbReference type="ARBA" id="ARBA00022729"/>
    </source>
</evidence>
<name>A0A1H3PH33_9PSEU</name>
<gene>
    <name evidence="3" type="ORF">SAMN05421504_108184</name>
</gene>
<dbReference type="SUPFAM" id="SSF50685">
    <property type="entry name" value="Barwin-like endoglucanases"/>
    <property type="match status" value="1"/>
</dbReference>
<keyword evidence="4" id="KW-1185">Reference proteome</keyword>
<evidence type="ECO:0000313" key="3">
    <source>
        <dbReference type="EMBL" id="SDY99689.1"/>
    </source>
</evidence>
<dbReference type="EMBL" id="FNON01000008">
    <property type="protein sequence ID" value="SDY99689.1"/>
    <property type="molecule type" value="Genomic_DNA"/>
</dbReference>
<dbReference type="STRING" id="589385.SAMN05421504_108184"/>
<keyword evidence="1 2" id="KW-0732">Signal</keyword>
<evidence type="ECO:0008006" key="5">
    <source>
        <dbReference type="Google" id="ProtNLM"/>
    </source>
</evidence>
<sequence length="141" mass="14455">MRVSYAIFAVSAAMLALAPSAMAAPYSGNLGTATYQGVAKYTSDYSASWDDVACEKSANLPSLPKGNIAALNLAQYGSEHSSSVNCGVVVQVTGPKGTVKVQIVDAVGGQRKGDLVLSKDAFAKIGTLGNGIEKITWSVAP</sequence>
<dbReference type="Gene3D" id="2.40.40.10">
    <property type="entry name" value="RlpA-like domain"/>
    <property type="match status" value="1"/>
</dbReference>
<protein>
    <recommendedName>
        <fullName evidence="5">Rare lipoprotein A (RlpA)-like double-psi beta-barrel</fullName>
    </recommendedName>
</protein>
<feature type="chain" id="PRO_5011564289" description="Rare lipoprotein A (RlpA)-like double-psi beta-barrel" evidence="2">
    <location>
        <begin position="24"/>
        <end position="141"/>
    </location>
</feature>
<proteinExistence type="predicted"/>
<dbReference type="OrthoDB" id="5499927at2"/>
<evidence type="ECO:0000256" key="2">
    <source>
        <dbReference type="SAM" id="SignalP"/>
    </source>
</evidence>
<dbReference type="AlphaFoldDB" id="A0A1H3PH33"/>
<organism evidence="3 4">
    <name type="scientific">Amycolatopsis xylanica</name>
    <dbReference type="NCBI Taxonomy" id="589385"/>
    <lineage>
        <taxon>Bacteria</taxon>
        <taxon>Bacillati</taxon>
        <taxon>Actinomycetota</taxon>
        <taxon>Actinomycetes</taxon>
        <taxon>Pseudonocardiales</taxon>
        <taxon>Pseudonocardiaceae</taxon>
        <taxon>Amycolatopsis</taxon>
    </lineage>
</organism>
<evidence type="ECO:0000313" key="4">
    <source>
        <dbReference type="Proteomes" id="UP000199515"/>
    </source>
</evidence>
<dbReference type="RefSeq" id="WP_091295550.1">
    <property type="nucleotide sequence ID" value="NZ_FNON01000008.1"/>
</dbReference>
<accession>A0A1H3PH33</accession>
<dbReference type="InterPro" id="IPR051477">
    <property type="entry name" value="Expansin_CellWall"/>
</dbReference>
<dbReference type="PANTHER" id="PTHR31836">
    <property type="match status" value="1"/>
</dbReference>